<dbReference type="Proteomes" id="UP000242498">
    <property type="component" value="Chromosome I"/>
</dbReference>
<dbReference type="OrthoDB" id="9771846at2"/>
<dbReference type="Gene3D" id="3.90.550.10">
    <property type="entry name" value="Spore Coat Polysaccharide Biosynthesis Protein SpsA, Chain A"/>
    <property type="match status" value="1"/>
</dbReference>
<accession>A0A285BWU9</accession>
<keyword evidence="1" id="KW-0812">Transmembrane</keyword>
<reference evidence="4 5" key="1">
    <citation type="submission" date="2017-08" db="EMBL/GenBank/DDBJ databases">
        <authorList>
            <person name="de Groot N.N."/>
        </authorList>
    </citation>
    <scope>NUCLEOTIDE SEQUENCE [LARGE SCALE GENOMIC DNA]</scope>
    <source>
        <strain evidence="4 5">Nm15</strain>
    </source>
</reference>
<evidence type="ECO:0000259" key="2">
    <source>
        <dbReference type="Pfam" id="PF00535"/>
    </source>
</evidence>
<feature type="transmembrane region" description="Helical" evidence="1">
    <location>
        <begin position="268"/>
        <end position="294"/>
    </location>
</feature>
<evidence type="ECO:0000259" key="3">
    <source>
        <dbReference type="Pfam" id="PF13632"/>
    </source>
</evidence>
<evidence type="ECO:0000256" key="1">
    <source>
        <dbReference type="SAM" id="Phobius"/>
    </source>
</evidence>
<keyword evidence="1" id="KW-0472">Membrane</keyword>
<dbReference type="SUPFAM" id="SSF53448">
    <property type="entry name" value="Nucleotide-diphospho-sugar transferases"/>
    <property type="match status" value="1"/>
</dbReference>
<dbReference type="RefSeq" id="WP_096292162.1">
    <property type="nucleotide sequence ID" value="NZ_LT907782.1"/>
</dbReference>
<dbReference type="CDD" id="cd04186">
    <property type="entry name" value="GT_2_like_c"/>
    <property type="match status" value="1"/>
</dbReference>
<feature type="domain" description="Glycosyltransferase 2-like" evidence="2">
    <location>
        <begin position="11"/>
        <end position="140"/>
    </location>
</feature>
<dbReference type="AlphaFoldDB" id="A0A285BWU9"/>
<gene>
    <name evidence="4" type="ORF">SAMN06296273_0835</name>
</gene>
<proteinExistence type="predicted"/>
<keyword evidence="1" id="KW-1133">Transmembrane helix</keyword>
<evidence type="ECO:0000313" key="5">
    <source>
        <dbReference type="Proteomes" id="UP000242498"/>
    </source>
</evidence>
<dbReference type="EMBL" id="LT907782">
    <property type="protein sequence ID" value="SNX59396.1"/>
    <property type="molecule type" value="Genomic_DNA"/>
</dbReference>
<evidence type="ECO:0000313" key="4">
    <source>
        <dbReference type="EMBL" id="SNX59396.1"/>
    </source>
</evidence>
<dbReference type="PANTHER" id="PTHR43179:SF7">
    <property type="entry name" value="RHAMNOSYLTRANSFERASE WBBL"/>
    <property type="match status" value="1"/>
</dbReference>
<dbReference type="PROSITE" id="PS51257">
    <property type="entry name" value="PROKAR_LIPOPROTEIN"/>
    <property type="match status" value="1"/>
</dbReference>
<dbReference type="Pfam" id="PF13632">
    <property type="entry name" value="Glyco_trans_2_3"/>
    <property type="match status" value="1"/>
</dbReference>
<organism evidence="4 5">
    <name type="scientific">Nitrosomonas ureae</name>
    <dbReference type="NCBI Taxonomy" id="44577"/>
    <lineage>
        <taxon>Bacteria</taxon>
        <taxon>Pseudomonadati</taxon>
        <taxon>Pseudomonadota</taxon>
        <taxon>Betaproteobacteria</taxon>
        <taxon>Nitrosomonadales</taxon>
        <taxon>Nitrosomonadaceae</taxon>
        <taxon>Nitrosomonas</taxon>
    </lineage>
</organism>
<dbReference type="Pfam" id="PF00535">
    <property type="entry name" value="Glycos_transf_2"/>
    <property type="match status" value="1"/>
</dbReference>
<feature type="domain" description="Glycosyltransferase 2-like" evidence="3">
    <location>
        <begin position="176"/>
        <end position="288"/>
    </location>
</feature>
<sequence>MNFTCNKPVTAVIVNYNSGPLLASCVHAVLQQVRQVVVVDNASSDTSLTELENKLSSEKLHIVRLHDNVGFAAGCNAGLKLSTQSLILFLNPDCILQENSMQRMVQVIESDTHIGMVGGFLVNPDGSEQGGGRRAIPTPWRAFVRAFGLYRLEKFWPYLFLDFHLNNKPLPHGPIEVEAISGALMLVKREAIDDVGLWDENYFLHCEDLDLCMRFKQKKWKIVFIPDAPVVHYQGACSRSRPFFVTWHKHKGMLRFYRKFFQQQYPKMLMRLVSLAVWSRFGVVVMFLSAQYCYRLIKIKIKI</sequence>
<protein>
    <recommendedName>
        <fullName evidence="2 3">Glycosyltransferase 2-like domain-containing protein</fullName>
    </recommendedName>
</protein>
<dbReference type="PANTHER" id="PTHR43179">
    <property type="entry name" value="RHAMNOSYLTRANSFERASE WBBL"/>
    <property type="match status" value="1"/>
</dbReference>
<name>A0A285BWU9_9PROT</name>
<dbReference type="InterPro" id="IPR001173">
    <property type="entry name" value="Glyco_trans_2-like"/>
</dbReference>
<dbReference type="InterPro" id="IPR029044">
    <property type="entry name" value="Nucleotide-diphossugar_trans"/>
</dbReference>